<dbReference type="InterPro" id="IPR005904">
    <property type="entry name" value="Hxn_phspho_trans"/>
</dbReference>
<evidence type="ECO:0000259" key="14">
    <source>
        <dbReference type="Pfam" id="PF00156"/>
    </source>
</evidence>
<evidence type="ECO:0000256" key="4">
    <source>
        <dbReference type="ARBA" id="ARBA00008391"/>
    </source>
</evidence>
<dbReference type="GO" id="GO:0046100">
    <property type="term" value="P:hypoxanthine metabolic process"/>
    <property type="evidence" value="ECO:0007669"/>
    <property type="project" value="TreeGrafter"/>
</dbReference>
<protein>
    <recommendedName>
        <fullName evidence="5 13">Hypoxanthine phosphoribosyltransferase</fullName>
        <ecNumber evidence="5 13">2.4.2.8</ecNumber>
    </recommendedName>
</protein>
<dbReference type="CDD" id="cd06223">
    <property type="entry name" value="PRTases_typeI"/>
    <property type="match status" value="1"/>
</dbReference>
<dbReference type="Proteomes" id="UP000290189">
    <property type="component" value="Unassembled WGS sequence"/>
</dbReference>
<evidence type="ECO:0000313" key="18">
    <source>
        <dbReference type="Proteomes" id="UP000290189"/>
    </source>
</evidence>
<dbReference type="Pfam" id="PF00156">
    <property type="entry name" value="Pribosyltran"/>
    <property type="match status" value="1"/>
</dbReference>
<evidence type="ECO:0000256" key="10">
    <source>
        <dbReference type="ARBA" id="ARBA00022726"/>
    </source>
</evidence>
<evidence type="ECO:0000313" key="15">
    <source>
        <dbReference type="EMBL" id="CEO99030.1"/>
    </source>
</evidence>
<evidence type="ECO:0000313" key="16">
    <source>
        <dbReference type="EMBL" id="SPQ98586.1"/>
    </source>
</evidence>
<dbReference type="FunFam" id="3.40.50.2020:FF:000006">
    <property type="entry name" value="Hypoxanthine phosphoribosyltransferase"/>
    <property type="match status" value="1"/>
</dbReference>
<name>A0A0G4IUS9_PLABS</name>
<dbReference type="AlphaFoldDB" id="A0A0G4IUS9"/>
<dbReference type="InterPro" id="IPR000836">
    <property type="entry name" value="PRTase_dom"/>
</dbReference>
<keyword evidence="17" id="KW-1185">Reference proteome</keyword>
<sequence length="233" mass="26565">MAPDKFAIDRAFLSSLHDFSNMLQSRLPRLEAASMAEESEMTPEEKLQTIGPCVPEWSRNIEKVLWTGCEIQDRVRELAQQISQDYRGEKFIAVGLLNGAVMFCADLLRYVTVPNELDFMALSSYHGTQSSGTVMLKKDLSIDPEGRHVLIVEDLIDTGNTLHWLKKHFEHKKAKSIRIACLLDKAVKRVVNVKVDYIGWECPDEFVVGYGMDLHREYRCLPFIGVLKPEAYT</sequence>
<evidence type="ECO:0000256" key="5">
    <source>
        <dbReference type="ARBA" id="ARBA00011895"/>
    </source>
</evidence>
<keyword evidence="16" id="KW-0496">Mitochondrion</keyword>
<dbReference type="Gene3D" id="3.40.50.2020">
    <property type="match status" value="1"/>
</dbReference>
<geneLocation type="mitochondrion" evidence="16"/>
<evidence type="ECO:0000313" key="17">
    <source>
        <dbReference type="Proteomes" id="UP000039324"/>
    </source>
</evidence>
<gene>
    <name evidence="15" type="ORF">PBRA_007144</name>
    <name evidence="16" type="ORF">PLBR_LOCUS5801</name>
</gene>
<evidence type="ECO:0000256" key="12">
    <source>
        <dbReference type="ARBA" id="ARBA00022842"/>
    </source>
</evidence>
<dbReference type="GO" id="GO:0032264">
    <property type="term" value="P:IMP salvage"/>
    <property type="evidence" value="ECO:0007669"/>
    <property type="project" value="UniProtKB-UniPathway"/>
</dbReference>
<dbReference type="EMBL" id="CDSF01000089">
    <property type="protein sequence ID" value="CEO99030.1"/>
    <property type="molecule type" value="Genomic_DNA"/>
</dbReference>
<dbReference type="UniPathway" id="UPA00591">
    <property type="reaction ID" value="UER00648"/>
</dbReference>
<dbReference type="OrthoDB" id="9449045at2759"/>
<dbReference type="STRING" id="37360.A0A0G4IUS9"/>
<reference evidence="15 17" key="1">
    <citation type="submission" date="2015-02" db="EMBL/GenBank/DDBJ databases">
        <authorList>
            <person name="Chooi Y.-H."/>
        </authorList>
    </citation>
    <scope>NUCLEOTIDE SEQUENCE [LARGE SCALE GENOMIC DNA]</scope>
    <source>
        <strain evidence="15">E3</strain>
    </source>
</reference>
<comment type="cofactor">
    <cofactor evidence="1 13">
        <name>Mg(2+)</name>
        <dbReference type="ChEBI" id="CHEBI:18420"/>
    </cofactor>
</comment>
<accession>A0A0G4IUS9</accession>
<reference evidence="16 18" key="2">
    <citation type="submission" date="2018-03" db="EMBL/GenBank/DDBJ databases">
        <authorList>
            <person name="Fogelqvist J."/>
        </authorList>
    </citation>
    <scope>NUCLEOTIDE SEQUENCE [LARGE SCALE GENOMIC DNA]</scope>
</reference>
<keyword evidence="10 13" id="KW-0660">Purine salvage</keyword>
<dbReference type="EC" id="2.4.2.8" evidence="5 13"/>
<dbReference type="PANTHER" id="PTHR43340">
    <property type="entry name" value="HYPOXANTHINE-GUANINE PHOSPHORIBOSYLTRANSFERASE"/>
    <property type="match status" value="1"/>
</dbReference>
<evidence type="ECO:0000256" key="7">
    <source>
        <dbReference type="ARBA" id="ARBA00022676"/>
    </source>
</evidence>
<evidence type="ECO:0000256" key="13">
    <source>
        <dbReference type="RuleBase" id="RU364099"/>
    </source>
</evidence>
<dbReference type="GO" id="GO:0000166">
    <property type="term" value="F:nucleotide binding"/>
    <property type="evidence" value="ECO:0007669"/>
    <property type="project" value="UniProtKB-KW"/>
</dbReference>
<dbReference type="GO" id="GO:0005829">
    <property type="term" value="C:cytosol"/>
    <property type="evidence" value="ECO:0007669"/>
    <property type="project" value="TreeGrafter"/>
</dbReference>
<feature type="domain" description="Phosphoribosyltransferase" evidence="14">
    <location>
        <begin position="71"/>
        <end position="213"/>
    </location>
</feature>
<dbReference type="GO" id="GO:0000287">
    <property type="term" value="F:magnesium ion binding"/>
    <property type="evidence" value="ECO:0007669"/>
    <property type="project" value="TreeGrafter"/>
</dbReference>
<evidence type="ECO:0000256" key="11">
    <source>
        <dbReference type="ARBA" id="ARBA00022741"/>
    </source>
</evidence>
<evidence type="ECO:0000256" key="9">
    <source>
        <dbReference type="ARBA" id="ARBA00022723"/>
    </source>
</evidence>
<dbReference type="GO" id="GO:0032263">
    <property type="term" value="P:GMP salvage"/>
    <property type="evidence" value="ECO:0007669"/>
    <property type="project" value="TreeGrafter"/>
</dbReference>
<dbReference type="SUPFAM" id="SSF53271">
    <property type="entry name" value="PRTase-like"/>
    <property type="match status" value="1"/>
</dbReference>
<comment type="pathway">
    <text evidence="3 13">Purine metabolism; IMP biosynthesis via salvage pathway; IMP from hypoxanthine: step 1/1.</text>
</comment>
<keyword evidence="12 13" id="KW-0460">Magnesium</keyword>
<dbReference type="NCBIfam" id="TIGR01203">
    <property type="entry name" value="HGPRTase"/>
    <property type="match status" value="1"/>
</dbReference>
<keyword evidence="7 13" id="KW-0328">Glycosyltransferase</keyword>
<keyword evidence="8 13" id="KW-0808">Transferase</keyword>
<dbReference type="InterPro" id="IPR029057">
    <property type="entry name" value="PRTase-like"/>
</dbReference>
<comment type="subcellular location">
    <subcellularLocation>
        <location evidence="2 13">Cytoplasm</location>
    </subcellularLocation>
</comment>
<keyword evidence="9 13" id="KW-0479">Metal-binding</keyword>
<comment type="similarity">
    <text evidence="4 13">Belongs to the purine/pyrimidine phosphoribosyltransferase family.</text>
</comment>
<dbReference type="GO" id="GO:0006178">
    <property type="term" value="P:guanine salvage"/>
    <property type="evidence" value="ECO:0007669"/>
    <property type="project" value="TreeGrafter"/>
</dbReference>
<dbReference type="GO" id="GO:0006166">
    <property type="term" value="P:purine ribonucleoside salvage"/>
    <property type="evidence" value="ECO:0007669"/>
    <property type="project" value="UniProtKB-KW"/>
</dbReference>
<dbReference type="PANTHER" id="PTHR43340:SF1">
    <property type="entry name" value="HYPOXANTHINE PHOSPHORIBOSYLTRANSFERASE"/>
    <property type="match status" value="1"/>
</dbReference>
<evidence type="ECO:0000256" key="3">
    <source>
        <dbReference type="ARBA" id="ARBA00004669"/>
    </source>
</evidence>
<dbReference type="GO" id="GO:0004422">
    <property type="term" value="F:hypoxanthine phosphoribosyltransferase activity"/>
    <property type="evidence" value="ECO:0007669"/>
    <property type="project" value="InterPro"/>
</dbReference>
<dbReference type="OMA" id="CATCASY"/>
<dbReference type="Proteomes" id="UP000039324">
    <property type="component" value="Unassembled WGS sequence"/>
</dbReference>
<keyword evidence="6 13" id="KW-0963">Cytoplasm</keyword>
<organism evidence="15 17">
    <name type="scientific">Plasmodiophora brassicae</name>
    <name type="common">Clubroot disease agent</name>
    <dbReference type="NCBI Taxonomy" id="37360"/>
    <lineage>
        <taxon>Eukaryota</taxon>
        <taxon>Sar</taxon>
        <taxon>Rhizaria</taxon>
        <taxon>Endomyxa</taxon>
        <taxon>Phytomyxea</taxon>
        <taxon>Plasmodiophorida</taxon>
        <taxon>Plasmodiophoridae</taxon>
        <taxon>Plasmodiophora</taxon>
    </lineage>
</organism>
<keyword evidence="11 13" id="KW-0547">Nucleotide-binding</keyword>
<dbReference type="InterPro" id="IPR050408">
    <property type="entry name" value="HGPRT"/>
</dbReference>
<proteinExistence type="inferred from homology"/>
<evidence type="ECO:0000256" key="6">
    <source>
        <dbReference type="ARBA" id="ARBA00022490"/>
    </source>
</evidence>
<dbReference type="EMBL" id="OVEO01000010">
    <property type="protein sequence ID" value="SPQ98586.1"/>
    <property type="molecule type" value="Genomic_DNA"/>
</dbReference>
<evidence type="ECO:0000256" key="2">
    <source>
        <dbReference type="ARBA" id="ARBA00004496"/>
    </source>
</evidence>
<comment type="catalytic activity">
    <reaction evidence="13">
        <text>IMP + diphosphate = hypoxanthine + 5-phospho-alpha-D-ribose 1-diphosphate</text>
        <dbReference type="Rhea" id="RHEA:17973"/>
        <dbReference type="ChEBI" id="CHEBI:17368"/>
        <dbReference type="ChEBI" id="CHEBI:33019"/>
        <dbReference type="ChEBI" id="CHEBI:58017"/>
        <dbReference type="ChEBI" id="CHEBI:58053"/>
        <dbReference type="EC" id="2.4.2.8"/>
    </reaction>
</comment>
<evidence type="ECO:0000256" key="8">
    <source>
        <dbReference type="ARBA" id="ARBA00022679"/>
    </source>
</evidence>
<evidence type="ECO:0000256" key="1">
    <source>
        <dbReference type="ARBA" id="ARBA00001946"/>
    </source>
</evidence>